<dbReference type="SUPFAM" id="SSF51735">
    <property type="entry name" value="NAD(P)-binding Rossmann-fold domains"/>
    <property type="match status" value="1"/>
</dbReference>
<dbReference type="AlphaFoldDB" id="A0A7X5R1N0"/>
<dbReference type="Gene3D" id="3.40.50.720">
    <property type="entry name" value="NAD(P)-binding Rossmann-like Domain"/>
    <property type="match status" value="1"/>
</dbReference>
<evidence type="ECO:0000256" key="1">
    <source>
        <dbReference type="ARBA" id="ARBA00001947"/>
    </source>
</evidence>
<keyword evidence="9" id="KW-1185">Reference proteome</keyword>
<keyword evidence="4 6" id="KW-0862">Zinc</keyword>
<feature type="domain" description="Enoyl reductase (ER)" evidence="7">
    <location>
        <begin position="16"/>
        <end position="338"/>
    </location>
</feature>
<reference evidence="8 9" key="1">
    <citation type="submission" date="2020-02" db="EMBL/GenBank/DDBJ databases">
        <title>Sequencing the genomes of 1000 actinobacteria strains.</title>
        <authorList>
            <person name="Klenk H.-P."/>
        </authorList>
    </citation>
    <scope>NUCLEOTIDE SEQUENCE [LARGE SCALE GENOMIC DNA]</scope>
    <source>
        <strain evidence="8 9">DSM 27960</strain>
    </source>
</reference>
<evidence type="ECO:0000313" key="8">
    <source>
        <dbReference type="EMBL" id="NIH53959.1"/>
    </source>
</evidence>
<keyword evidence="3 6" id="KW-0479">Metal-binding</keyword>
<dbReference type="PANTHER" id="PTHR43161:SF9">
    <property type="entry name" value="SORBITOL DEHYDROGENASE"/>
    <property type="match status" value="1"/>
</dbReference>
<evidence type="ECO:0000256" key="4">
    <source>
        <dbReference type="ARBA" id="ARBA00022833"/>
    </source>
</evidence>
<comment type="cofactor">
    <cofactor evidence="1 6">
        <name>Zn(2+)</name>
        <dbReference type="ChEBI" id="CHEBI:29105"/>
    </cofactor>
</comment>
<evidence type="ECO:0000313" key="9">
    <source>
        <dbReference type="Proteomes" id="UP000541033"/>
    </source>
</evidence>
<evidence type="ECO:0000259" key="7">
    <source>
        <dbReference type="SMART" id="SM00829"/>
    </source>
</evidence>
<evidence type="ECO:0000256" key="2">
    <source>
        <dbReference type="ARBA" id="ARBA00008072"/>
    </source>
</evidence>
<dbReference type="RefSeq" id="WP_208402485.1">
    <property type="nucleotide sequence ID" value="NZ_JAAMOX010000001.1"/>
</dbReference>
<evidence type="ECO:0000256" key="3">
    <source>
        <dbReference type="ARBA" id="ARBA00022723"/>
    </source>
</evidence>
<dbReference type="GO" id="GO:0008270">
    <property type="term" value="F:zinc ion binding"/>
    <property type="evidence" value="ECO:0007669"/>
    <property type="project" value="InterPro"/>
</dbReference>
<dbReference type="GO" id="GO:0003939">
    <property type="term" value="F:L-iditol 2-dehydrogenase (NAD+) activity"/>
    <property type="evidence" value="ECO:0007669"/>
    <property type="project" value="UniProtKB-EC"/>
</dbReference>
<dbReference type="Proteomes" id="UP000541033">
    <property type="component" value="Unassembled WGS sequence"/>
</dbReference>
<dbReference type="SUPFAM" id="SSF50129">
    <property type="entry name" value="GroES-like"/>
    <property type="match status" value="1"/>
</dbReference>
<dbReference type="InterPro" id="IPR045306">
    <property type="entry name" value="SDH-like"/>
</dbReference>
<comment type="caution">
    <text evidence="8">The sequence shown here is derived from an EMBL/GenBank/DDBJ whole genome shotgun (WGS) entry which is preliminary data.</text>
</comment>
<dbReference type="PROSITE" id="PS00059">
    <property type="entry name" value="ADH_ZINC"/>
    <property type="match status" value="1"/>
</dbReference>
<dbReference type="Gene3D" id="3.90.180.10">
    <property type="entry name" value="Medium-chain alcohol dehydrogenases, catalytic domain"/>
    <property type="match status" value="1"/>
</dbReference>
<dbReference type="EMBL" id="JAAMOX010000001">
    <property type="protein sequence ID" value="NIH53959.1"/>
    <property type="molecule type" value="Genomic_DNA"/>
</dbReference>
<gene>
    <name evidence="8" type="ORF">FHX76_001827</name>
</gene>
<evidence type="ECO:0000256" key="5">
    <source>
        <dbReference type="ARBA" id="ARBA00023002"/>
    </source>
</evidence>
<protein>
    <submittedName>
        <fullName evidence="8">L-iditol 2-dehydrogenase</fullName>
        <ecNumber evidence="8">1.1.1.14</ecNumber>
    </submittedName>
</protein>
<keyword evidence="5 8" id="KW-0560">Oxidoreductase</keyword>
<sequence length="342" mass="36161">MATPLPTTMRASVLVEQQQIRLDERPVPTPDADQVLVKVTAVGVCGSDVHFYHDGRLGDFVIDAPLVLGHESAGIIVAVGSNVDPARIGSRVSVEPQRPDLTSRESLEGNYNLDPHMEFYATPPIDGAFAEYVTIQSHFAFDVPDSISDEAAALIEPLSVGIAAIQKAKVTAGSRILIAGAGPIGVITAQVARAYGALEIIVSDLSETRREQALRYGATSVIDPRETDLSTLGVDAFIECSGAAAAISTGMRAVRPAGIVVLVGMGPTEVPLSIPLIQNNELVVTGIFRYKNTWPLAIELLNSGKIDLDSLVTGRFGLDEVDAALNSTADETALKSVVIPTR</sequence>
<evidence type="ECO:0000256" key="6">
    <source>
        <dbReference type="RuleBase" id="RU361277"/>
    </source>
</evidence>
<dbReference type="InterPro" id="IPR011032">
    <property type="entry name" value="GroES-like_sf"/>
</dbReference>
<dbReference type="InterPro" id="IPR013149">
    <property type="entry name" value="ADH-like_C"/>
</dbReference>
<dbReference type="EC" id="1.1.1.14" evidence="8"/>
<accession>A0A7X5R1N0</accession>
<dbReference type="PANTHER" id="PTHR43161">
    <property type="entry name" value="SORBITOL DEHYDROGENASE"/>
    <property type="match status" value="1"/>
</dbReference>
<dbReference type="InterPro" id="IPR036291">
    <property type="entry name" value="NAD(P)-bd_dom_sf"/>
</dbReference>
<dbReference type="SMART" id="SM00829">
    <property type="entry name" value="PKS_ER"/>
    <property type="match status" value="1"/>
</dbReference>
<dbReference type="CDD" id="cd05285">
    <property type="entry name" value="sorbitol_DH"/>
    <property type="match status" value="1"/>
</dbReference>
<organism evidence="8 9">
    <name type="scientific">Lysinibacter cavernae</name>
    <dbReference type="NCBI Taxonomy" id="1640652"/>
    <lineage>
        <taxon>Bacteria</taxon>
        <taxon>Bacillati</taxon>
        <taxon>Actinomycetota</taxon>
        <taxon>Actinomycetes</taxon>
        <taxon>Micrococcales</taxon>
        <taxon>Microbacteriaceae</taxon>
        <taxon>Lysinibacter</taxon>
    </lineage>
</organism>
<dbReference type="InterPro" id="IPR013154">
    <property type="entry name" value="ADH-like_N"/>
</dbReference>
<dbReference type="Pfam" id="PF08240">
    <property type="entry name" value="ADH_N"/>
    <property type="match status" value="1"/>
</dbReference>
<proteinExistence type="inferred from homology"/>
<name>A0A7X5R1N0_9MICO</name>
<dbReference type="InterPro" id="IPR002328">
    <property type="entry name" value="ADH_Zn_CS"/>
</dbReference>
<dbReference type="InterPro" id="IPR020843">
    <property type="entry name" value="ER"/>
</dbReference>
<comment type="similarity">
    <text evidence="2 6">Belongs to the zinc-containing alcohol dehydrogenase family.</text>
</comment>
<dbReference type="Pfam" id="PF00107">
    <property type="entry name" value="ADH_zinc_N"/>
    <property type="match status" value="1"/>
</dbReference>